<gene>
    <name evidence="1" type="ORF">HX882_32130</name>
</gene>
<evidence type="ECO:0000313" key="2">
    <source>
        <dbReference type="Proteomes" id="UP000539985"/>
    </source>
</evidence>
<dbReference type="Proteomes" id="UP000539985">
    <property type="component" value="Unassembled WGS sequence"/>
</dbReference>
<dbReference type="AlphaFoldDB" id="A0A7Y7XIJ0"/>
<reference evidence="1 2" key="1">
    <citation type="submission" date="2020-04" db="EMBL/GenBank/DDBJ databases">
        <title>Molecular characterization of pseudomonads from Agaricus bisporus reveal novel blotch 2 pathogens in Western Europe.</title>
        <authorList>
            <person name="Taparia T."/>
            <person name="Krijger M."/>
            <person name="Haynes E."/>
            <person name="Elpinstone J.G."/>
            <person name="Noble R."/>
            <person name="Van Der Wolf J."/>
        </authorList>
    </citation>
    <scope>NUCLEOTIDE SEQUENCE [LARGE SCALE GENOMIC DNA]</scope>
    <source>
        <strain evidence="1 2">H7001</strain>
    </source>
</reference>
<name>A0A7Y7XIJ0_9PSED</name>
<organism evidence="1 2">
    <name type="scientific">Pseudomonas gingeri</name>
    <dbReference type="NCBI Taxonomy" id="117681"/>
    <lineage>
        <taxon>Bacteria</taxon>
        <taxon>Pseudomonadati</taxon>
        <taxon>Pseudomonadota</taxon>
        <taxon>Gammaproteobacteria</taxon>
        <taxon>Pseudomonadales</taxon>
        <taxon>Pseudomonadaceae</taxon>
        <taxon>Pseudomonas</taxon>
    </lineage>
</organism>
<proteinExistence type="predicted"/>
<dbReference type="RefSeq" id="WP_177105789.1">
    <property type="nucleotide sequence ID" value="NZ_JACAQB010000032.1"/>
</dbReference>
<comment type="caution">
    <text evidence="1">The sequence shown here is derived from an EMBL/GenBank/DDBJ whole genome shotgun (WGS) entry which is preliminary data.</text>
</comment>
<protein>
    <submittedName>
        <fullName evidence="1">Uncharacterized protein</fullName>
    </submittedName>
</protein>
<evidence type="ECO:0000313" key="1">
    <source>
        <dbReference type="EMBL" id="NWC00530.1"/>
    </source>
</evidence>
<accession>A0A7Y7XIJ0</accession>
<sequence length="162" mass="17829">MICIRPVHARYLIFWGLLLTLGVERMSSSQAAAQVSCSLEKEDRAASLLPDARGSWLALLAHQEAFVSCDDGALAEGYSDAVAQLFVQKWDQLGVFVDLAKKHPDFQRWAVRHIDATVSDDDLNKIIANAATCIDDVAVANICKSIRRAAENALVESTQMRQ</sequence>
<dbReference type="EMBL" id="JACAQB010000032">
    <property type="protein sequence ID" value="NWC00530.1"/>
    <property type="molecule type" value="Genomic_DNA"/>
</dbReference>